<name>A0A4Y7RSF8_9FIRM</name>
<reference evidence="3 4" key="1">
    <citation type="journal article" date="2018" name="Environ. Microbiol.">
        <title>Novel energy conservation strategies and behaviour of Pelotomaculum schinkii driving syntrophic propionate catabolism.</title>
        <authorList>
            <person name="Hidalgo-Ahumada C.A.P."/>
            <person name="Nobu M.K."/>
            <person name="Narihiro T."/>
            <person name="Tamaki H."/>
            <person name="Liu W.T."/>
            <person name="Kamagata Y."/>
            <person name="Stams A.J.M."/>
            <person name="Imachi H."/>
            <person name="Sousa D.Z."/>
        </authorList>
    </citation>
    <scope>NUCLEOTIDE SEQUENCE [LARGE SCALE GENOMIC DNA]</scope>
    <source>
        <strain evidence="3 4">MGP</strain>
    </source>
</reference>
<dbReference type="NCBIfam" id="TIGR00254">
    <property type="entry name" value="GGDEF"/>
    <property type="match status" value="1"/>
</dbReference>
<dbReference type="CDD" id="cd00130">
    <property type="entry name" value="PAS"/>
    <property type="match status" value="1"/>
</dbReference>
<keyword evidence="4" id="KW-1185">Reference proteome</keyword>
<dbReference type="InterPro" id="IPR000160">
    <property type="entry name" value="GGDEF_dom"/>
</dbReference>
<feature type="domain" description="GGDEF" evidence="2">
    <location>
        <begin position="206"/>
        <end position="340"/>
    </location>
</feature>
<sequence>MYQLFFQHLLQQNKDIVLITRSDGRITDANENAIKAYGYSIEELKKKNILDLLAPDMILDVADLTAKSREKPTEIETLQQNKNGDIFPVEIVSRSAGSGSKARLLCMIRDYAEPELTENDKKQNLRYKELKIAYEEIKAAYEELAKTTYESFNDYSSLLLSKRREEQARKRAELLSNTDYLTGVLNRRAFEKQLDAEINRAGRENLSLGVILTDIDFFKTINDTHGHPVGDEVLKNFADFLSQQCRSYDFVGRFGGEEFILCLPGVAEKQAVMIARRLCLRVRELQLGVTSPDNLKITASFGVAVLKKDERETIDSIIKRADEALYLAKTEGRNCVRLAS</sequence>
<dbReference type="OrthoDB" id="9783388at2"/>
<dbReference type="Pfam" id="PF00990">
    <property type="entry name" value="GGDEF"/>
    <property type="match status" value="1"/>
</dbReference>
<evidence type="ECO:0000259" key="1">
    <source>
        <dbReference type="PROSITE" id="PS50112"/>
    </source>
</evidence>
<protein>
    <submittedName>
        <fullName evidence="3">Response regulator PleD</fullName>
    </submittedName>
</protein>
<gene>
    <name evidence="3" type="primary">pleD_3</name>
    <name evidence="3" type="ORF">Pmgp_01331</name>
</gene>
<dbReference type="GO" id="GO:0052621">
    <property type="term" value="F:diguanylate cyclase activity"/>
    <property type="evidence" value="ECO:0007669"/>
    <property type="project" value="TreeGrafter"/>
</dbReference>
<dbReference type="InterPro" id="IPR035965">
    <property type="entry name" value="PAS-like_dom_sf"/>
</dbReference>
<proteinExistence type="predicted"/>
<dbReference type="InterPro" id="IPR050469">
    <property type="entry name" value="Diguanylate_Cyclase"/>
</dbReference>
<dbReference type="PROSITE" id="PS50112">
    <property type="entry name" value="PAS"/>
    <property type="match status" value="1"/>
</dbReference>
<dbReference type="SUPFAM" id="SSF55073">
    <property type="entry name" value="Nucleotide cyclase"/>
    <property type="match status" value="1"/>
</dbReference>
<dbReference type="SMART" id="SM00091">
    <property type="entry name" value="PAS"/>
    <property type="match status" value="1"/>
</dbReference>
<dbReference type="CDD" id="cd01949">
    <property type="entry name" value="GGDEF"/>
    <property type="match status" value="1"/>
</dbReference>
<dbReference type="FunFam" id="3.30.70.270:FF:000001">
    <property type="entry name" value="Diguanylate cyclase domain protein"/>
    <property type="match status" value="1"/>
</dbReference>
<comment type="caution">
    <text evidence="3">The sequence shown here is derived from an EMBL/GenBank/DDBJ whole genome shotgun (WGS) entry which is preliminary data.</text>
</comment>
<dbReference type="InterPro" id="IPR000014">
    <property type="entry name" value="PAS"/>
</dbReference>
<feature type="domain" description="PAS" evidence="1">
    <location>
        <begin position="2"/>
        <end position="56"/>
    </location>
</feature>
<dbReference type="InterPro" id="IPR043128">
    <property type="entry name" value="Rev_trsase/Diguanyl_cyclase"/>
</dbReference>
<dbReference type="PROSITE" id="PS50887">
    <property type="entry name" value="GGDEF"/>
    <property type="match status" value="1"/>
</dbReference>
<dbReference type="Gene3D" id="3.30.70.270">
    <property type="match status" value="1"/>
</dbReference>
<evidence type="ECO:0000259" key="2">
    <source>
        <dbReference type="PROSITE" id="PS50887"/>
    </source>
</evidence>
<dbReference type="Pfam" id="PF13426">
    <property type="entry name" value="PAS_9"/>
    <property type="match status" value="1"/>
</dbReference>
<dbReference type="NCBIfam" id="TIGR00229">
    <property type="entry name" value="sensory_box"/>
    <property type="match status" value="1"/>
</dbReference>
<dbReference type="Proteomes" id="UP000297597">
    <property type="component" value="Unassembled WGS sequence"/>
</dbReference>
<dbReference type="AlphaFoldDB" id="A0A4Y7RSF8"/>
<dbReference type="Gene3D" id="3.30.450.20">
    <property type="entry name" value="PAS domain"/>
    <property type="match status" value="1"/>
</dbReference>
<dbReference type="EMBL" id="QFFZ01000010">
    <property type="protein sequence ID" value="TEB11964.1"/>
    <property type="molecule type" value="Genomic_DNA"/>
</dbReference>
<dbReference type="PANTHER" id="PTHR45138">
    <property type="entry name" value="REGULATORY COMPONENTS OF SENSORY TRANSDUCTION SYSTEM"/>
    <property type="match status" value="1"/>
</dbReference>
<dbReference type="InterPro" id="IPR029787">
    <property type="entry name" value="Nucleotide_cyclase"/>
</dbReference>
<dbReference type="SUPFAM" id="SSF55785">
    <property type="entry name" value="PYP-like sensor domain (PAS domain)"/>
    <property type="match status" value="1"/>
</dbReference>
<evidence type="ECO:0000313" key="4">
    <source>
        <dbReference type="Proteomes" id="UP000297597"/>
    </source>
</evidence>
<evidence type="ECO:0000313" key="3">
    <source>
        <dbReference type="EMBL" id="TEB11964.1"/>
    </source>
</evidence>
<dbReference type="PANTHER" id="PTHR45138:SF9">
    <property type="entry name" value="DIGUANYLATE CYCLASE DGCM-RELATED"/>
    <property type="match status" value="1"/>
</dbReference>
<organism evidence="3 4">
    <name type="scientific">Pelotomaculum propionicicum</name>
    <dbReference type="NCBI Taxonomy" id="258475"/>
    <lineage>
        <taxon>Bacteria</taxon>
        <taxon>Bacillati</taxon>
        <taxon>Bacillota</taxon>
        <taxon>Clostridia</taxon>
        <taxon>Eubacteriales</taxon>
        <taxon>Desulfotomaculaceae</taxon>
        <taxon>Pelotomaculum</taxon>
    </lineage>
</organism>
<dbReference type="SMART" id="SM00267">
    <property type="entry name" value="GGDEF"/>
    <property type="match status" value="1"/>
</dbReference>
<accession>A0A4Y7RSF8</accession>
<dbReference type="RefSeq" id="WP_134213194.1">
    <property type="nucleotide sequence ID" value="NZ_QFFZ01000010.1"/>
</dbReference>